<dbReference type="GO" id="GO:0000981">
    <property type="term" value="F:DNA-binding transcription factor activity, RNA polymerase II-specific"/>
    <property type="evidence" value="ECO:0007669"/>
    <property type="project" value="TreeGrafter"/>
</dbReference>
<organism evidence="6 7">
    <name type="scientific">Ditylenchus destructor</name>
    <dbReference type="NCBI Taxonomy" id="166010"/>
    <lineage>
        <taxon>Eukaryota</taxon>
        <taxon>Metazoa</taxon>
        <taxon>Ecdysozoa</taxon>
        <taxon>Nematoda</taxon>
        <taxon>Chromadorea</taxon>
        <taxon>Rhabditida</taxon>
        <taxon>Tylenchina</taxon>
        <taxon>Tylenchomorpha</taxon>
        <taxon>Sphaerularioidea</taxon>
        <taxon>Anguinidae</taxon>
        <taxon>Anguininae</taxon>
        <taxon>Ditylenchus</taxon>
    </lineage>
</organism>
<keyword evidence="7" id="KW-1185">Reference proteome</keyword>
<dbReference type="PROSITE" id="PS50157">
    <property type="entry name" value="ZINC_FINGER_C2H2_2"/>
    <property type="match status" value="1"/>
</dbReference>
<feature type="domain" description="C2H2-type" evidence="5">
    <location>
        <begin position="10"/>
        <end position="37"/>
    </location>
</feature>
<keyword evidence="2 4" id="KW-0863">Zinc-finger</keyword>
<dbReference type="SUPFAM" id="SSF57667">
    <property type="entry name" value="beta-beta-alpha zinc fingers"/>
    <property type="match status" value="1"/>
</dbReference>
<keyword evidence="3" id="KW-0862">Zinc</keyword>
<sequence>MRTHTSSRSHKCRFCHRPFARKVHMLRHELIQFGDRHYKCKFCDYTSTRSDKLKEYLQKVHGVANPKIEQERAPPAPEPINYVEVSEVPITSSGMPIILNATPVSSTIAFKVEDELTGKML</sequence>
<evidence type="ECO:0000313" key="6">
    <source>
        <dbReference type="EMBL" id="KAI1726412.1"/>
    </source>
</evidence>
<dbReference type="AlphaFoldDB" id="A0AAD4NIS3"/>
<name>A0AAD4NIS3_9BILA</name>
<reference evidence="6" key="1">
    <citation type="submission" date="2022-01" db="EMBL/GenBank/DDBJ databases">
        <title>Genome Sequence Resource for Two Populations of Ditylenchus destructor, the Migratory Endoparasitic Phytonematode.</title>
        <authorList>
            <person name="Zhang H."/>
            <person name="Lin R."/>
            <person name="Xie B."/>
        </authorList>
    </citation>
    <scope>NUCLEOTIDE SEQUENCE</scope>
    <source>
        <strain evidence="6">BazhouSP</strain>
    </source>
</reference>
<protein>
    <submittedName>
        <fullName evidence="6">Zinc finger protein</fullName>
    </submittedName>
</protein>
<comment type="caution">
    <text evidence="6">The sequence shown here is derived from an EMBL/GenBank/DDBJ whole genome shotgun (WGS) entry which is preliminary data.</text>
</comment>
<evidence type="ECO:0000256" key="2">
    <source>
        <dbReference type="ARBA" id="ARBA00022771"/>
    </source>
</evidence>
<evidence type="ECO:0000259" key="5">
    <source>
        <dbReference type="PROSITE" id="PS50157"/>
    </source>
</evidence>
<evidence type="ECO:0000256" key="4">
    <source>
        <dbReference type="PROSITE-ProRule" id="PRU00042"/>
    </source>
</evidence>
<dbReference type="GO" id="GO:0000978">
    <property type="term" value="F:RNA polymerase II cis-regulatory region sequence-specific DNA binding"/>
    <property type="evidence" value="ECO:0007669"/>
    <property type="project" value="TreeGrafter"/>
</dbReference>
<accession>A0AAD4NIS3</accession>
<evidence type="ECO:0000256" key="1">
    <source>
        <dbReference type="ARBA" id="ARBA00022723"/>
    </source>
</evidence>
<evidence type="ECO:0000256" key="3">
    <source>
        <dbReference type="ARBA" id="ARBA00022833"/>
    </source>
</evidence>
<dbReference type="PANTHER" id="PTHR23235">
    <property type="entry name" value="KRUEPPEL-LIKE TRANSCRIPTION FACTOR"/>
    <property type="match status" value="1"/>
</dbReference>
<keyword evidence="1" id="KW-0479">Metal-binding</keyword>
<evidence type="ECO:0000313" key="7">
    <source>
        <dbReference type="Proteomes" id="UP001201812"/>
    </source>
</evidence>
<gene>
    <name evidence="6" type="ORF">DdX_03132</name>
</gene>
<dbReference type="InterPro" id="IPR036236">
    <property type="entry name" value="Znf_C2H2_sf"/>
</dbReference>
<proteinExistence type="predicted"/>
<dbReference type="InterPro" id="IPR013087">
    <property type="entry name" value="Znf_C2H2_type"/>
</dbReference>
<dbReference type="GO" id="GO:0008270">
    <property type="term" value="F:zinc ion binding"/>
    <property type="evidence" value="ECO:0007669"/>
    <property type="project" value="UniProtKB-KW"/>
</dbReference>
<dbReference type="EMBL" id="JAKKPZ010000002">
    <property type="protein sequence ID" value="KAI1726412.1"/>
    <property type="molecule type" value="Genomic_DNA"/>
</dbReference>
<dbReference type="Proteomes" id="UP001201812">
    <property type="component" value="Unassembled WGS sequence"/>
</dbReference>
<dbReference type="PANTHER" id="PTHR23235:SF120">
    <property type="entry name" value="KRUPPEL-LIKE FACTOR 15"/>
    <property type="match status" value="1"/>
</dbReference>
<dbReference type="Gene3D" id="3.30.160.60">
    <property type="entry name" value="Classic Zinc Finger"/>
    <property type="match status" value="1"/>
</dbReference>